<proteinExistence type="predicted"/>
<sequence>MTVQELIDKLKEFNPELPVFIEFEDTLFKPVELRKADRFGYDETIALILTTP</sequence>
<protein>
    <submittedName>
        <fullName evidence="1">Uncharacterized protein</fullName>
    </submittedName>
</protein>
<dbReference type="EMBL" id="LAZR01068975">
    <property type="protein sequence ID" value="KKK48618.1"/>
    <property type="molecule type" value="Genomic_DNA"/>
</dbReference>
<reference evidence="1" key="1">
    <citation type="journal article" date="2015" name="Nature">
        <title>Complex archaea that bridge the gap between prokaryotes and eukaryotes.</title>
        <authorList>
            <person name="Spang A."/>
            <person name="Saw J.H."/>
            <person name="Jorgensen S.L."/>
            <person name="Zaremba-Niedzwiedzka K."/>
            <person name="Martijn J."/>
            <person name="Lind A.E."/>
            <person name="van Eijk R."/>
            <person name="Schleper C."/>
            <person name="Guy L."/>
            <person name="Ettema T.J."/>
        </authorList>
    </citation>
    <scope>NUCLEOTIDE SEQUENCE</scope>
</reference>
<comment type="caution">
    <text evidence="1">The sequence shown here is derived from an EMBL/GenBank/DDBJ whole genome shotgun (WGS) entry which is preliminary data.</text>
</comment>
<dbReference type="AlphaFoldDB" id="A0A0F8VW61"/>
<organism evidence="1">
    <name type="scientific">marine sediment metagenome</name>
    <dbReference type="NCBI Taxonomy" id="412755"/>
    <lineage>
        <taxon>unclassified sequences</taxon>
        <taxon>metagenomes</taxon>
        <taxon>ecological metagenomes</taxon>
    </lineage>
</organism>
<accession>A0A0F8VW61</accession>
<name>A0A0F8VW61_9ZZZZ</name>
<evidence type="ECO:0000313" key="1">
    <source>
        <dbReference type="EMBL" id="KKK48618.1"/>
    </source>
</evidence>
<gene>
    <name evidence="1" type="ORF">LCGC14_3143300</name>
</gene>